<keyword evidence="3" id="KW-1185">Reference proteome</keyword>
<proteinExistence type="predicted"/>
<feature type="compositionally biased region" description="Basic and acidic residues" evidence="1">
    <location>
        <begin position="1"/>
        <end position="11"/>
    </location>
</feature>
<organism evidence="2 3">
    <name type="scientific">Streptomyces rubradiris</name>
    <name type="common">Streptomyces achromogenes subsp. rubradiris</name>
    <dbReference type="NCBI Taxonomy" id="285531"/>
    <lineage>
        <taxon>Bacteria</taxon>
        <taxon>Bacillati</taxon>
        <taxon>Actinomycetota</taxon>
        <taxon>Actinomycetes</taxon>
        <taxon>Kitasatosporales</taxon>
        <taxon>Streptomycetaceae</taxon>
        <taxon>Streptomyces</taxon>
    </lineage>
</organism>
<accession>A0ABQ3RQD9</accession>
<protein>
    <submittedName>
        <fullName evidence="2">Uncharacterized protein</fullName>
    </submittedName>
</protein>
<evidence type="ECO:0000313" key="3">
    <source>
        <dbReference type="Proteomes" id="UP000646738"/>
    </source>
</evidence>
<name>A0ABQ3RQD9_STRRR</name>
<dbReference type="EMBL" id="BNEA01000015">
    <property type="protein sequence ID" value="GHI58059.1"/>
    <property type="molecule type" value="Genomic_DNA"/>
</dbReference>
<comment type="caution">
    <text evidence="2">The sequence shown here is derived from an EMBL/GenBank/DDBJ whole genome shotgun (WGS) entry which is preliminary data.</text>
</comment>
<dbReference type="Proteomes" id="UP000646738">
    <property type="component" value="Unassembled WGS sequence"/>
</dbReference>
<feature type="region of interest" description="Disordered" evidence="1">
    <location>
        <begin position="1"/>
        <end position="43"/>
    </location>
</feature>
<evidence type="ECO:0000313" key="2">
    <source>
        <dbReference type="EMBL" id="GHI58059.1"/>
    </source>
</evidence>
<reference evidence="3" key="1">
    <citation type="submission" date="2023-07" db="EMBL/GenBank/DDBJ databases">
        <title>Whole genome shotgun sequence of Streptomyces achromogenes subsp. rubradiris NBRC 14000.</title>
        <authorList>
            <person name="Komaki H."/>
            <person name="Tamura T."/>
        </authorList>
    </citation>
    <scope>NUCLEOTIDE SEQUENCE [LARGE SCALE GENOMIC DNA]</scope>
    <source>
        <strain evidence="3">NBRC 14000</strain>
    </source>
</reference>
<gene>
    <name evidence="2" type="ORF">Srubr_79050</name>
</gene>
<sequence>MVDGGRADSGGRHGPAQWEASGNQTAADWPARQFGDDGYGERDCQGADLVRVGRIRLTQVVTPDGTVWRYPPGTRRPLGTTFHLGTSDCT</sequence>
<evidence type="ECO:0000256" key="1">
    <source>
        <dbReference type="SAM" id="MobiDB-lite"/>
    </source>
</evidence>